<evidence type="ECO:0000313" key="1">
    <source>
        <dbReference type="EMBL" id="CAD7235496.1"/>
    </source>
</evidence>
<feature type="non-terminal residue" evidence="1">
    <location>
        <position position="1"/>
    </location>
</feature>
<protein>
    <submittedName>
        <fullName evidence="1">Uncharacterized protein</fullName>
    </submittedName>
</protein>
<dbReference type="AlphaFoldDB" id="A0A7R8ZSP1"/>
<dbReference type="EMBL" id="OB673108">
    <property type="protein sequence ID" value="CAD7235496.1"/>
    <property type="molecule type" value="Genomic_DNA"/>
</dbReference>
<sequence length="235" mass="26210">MGFSRVLFLIGSFLVAHLPSTIAVGCVGDGGRVVQVQQEGYGLVGELFYNTTFNQSIEFYQFEFDDQTLDVDEYIEISMVDDANTTTVSFKLLKDLNDSFAETSNQQSYLLRVNCSLLSSDEDLTQLSLLVNDANDNPPVWETEDVIQANITDNVPLRTDLSFFDDQLLELIASDEDGGEENYKIMFECTSTNSVIQCSHVAELGQKKYRPILVLGKELDQGVDQLEVTVTAKNL</sequence>
<organism evidence="1">
    <name type="scientific">Cyprideis torosa</name>
    <dbReference type="NCBI Taxonomy" id="163714"/>
    <lineage>
        <taxon>Eukaryota</taxon>
        <taxon>Metazoa</taxon>
        <taxon>Ecdysozoa</taxon>
        <taxon>Arthropoda</taxon>
        <taxon>Crustacea</taxon>
        <taxon>Oligostraca</taxon>
        <taxon>Ostracoda</taxon>
        <taxon>Podocopa</taxon>
        <taxon>Podocopida</taxon>
        <taxon>Cytherocopina</taxon>
        <taxon>Cytheroidea</taxon>
        <taxon>Cytherideidae</taxon>
        <taxon>Cyprideis</taxon>
    </lineage>
</organism>
<reference evidence="1" key="1">
    <citation type="submission" date="2020-11" db="EMBL/GenBank/DDBJ databases">
        <authorList>
            <person name="Tran Van P."/>
        </authorList>
    </citation>
    <scope>NUCLEOTIDE SEQUENCE</scope>
</reference>
<dbReference type="PROSITE" id="PS51257">
    <property type="entry name" value="PROKAR_LIPOPROTEIN"/>
    <property type="match status" value="1"/>
</dbReference>
<name>A0A7R8ZSP1_9CRUS</name>
<accession>A0A7R8ZSP1</accession>
<gene>
    <name evidence="1" type="ORF">CTOB1V02_LOCUS13311</name>
</gene>
<proteinExistence type="predicted"/>